<proteinExistence type="inferred from homology"/>
<sequence>MSSAEIIKDGKAVIGIEFGSTRIKAVLIDEERAPLAVGVYDWQNELLDGVWTYSLDNVRKGLRDCFADLMKNVEEKYGTKLEKAAAIGISAMMHGYLVFDEKDEQLVPFRTWRNTMTEEAADKLTEVFSFNIPQRWSIAHLYQAMLNKEPHVGKISFMTTLAGYVHYLLTGEKVIGTGDASGIFPIAQDTCDYDAEMTAKFNELAKGTELTAKLEDILPRIVRVGECAGKLTEAGAKLLDPTGTFKAGAPFCPPEGDAQTGMAATNSITPKTGNVSAGTSIFSMIVLEENLASVHREIDIVTTPCGAPVAMVHCNSCTSDLDAWFGIFGELLKEAGCDMPKGKLYDLLYSLAADGETDCSGIVSYNYFAGEPVTGVKDGKLLMMRDPESAFNIRNLLRSLVYSCIASLKAGMDILTEQEHVKLEKIYAHGGFFKTPVPSQNFLSAALGADVTLMQTAGEGGAWGIALLADYMVRKESGETLEDYLNNRVFADMKGNTVSPQSDDMDGINKYMRNYLSGLAAVKAAVPEK</sequence>
<evidence type="ECO:0000256" key="2">
    <source>
        <dbReference type="ARBA" id="ARBA00022679"/>
    </source>
</evidence>
<evidence type="ECO:0000313" key="7">
    <source>
        <dbReference type="Proteomes" id="UP000183190"/>
    </source>
</evidence>
<feature type="domain" description="Carbohydrate kinase FGGY C-terminal" evidence="5">
    <location>
        <begin position="274"/>
        <end position="471"/>
    </location>
</feature>
<dbReference type="Proteomes" id="UP000183190">
    <property type="component" value="Unassembled WGS sequence"/>
</dbReference>
<protein>
    <submittedName>
        <fullName evidence="6">Sugar (Pentulose or hexulose) kinase</fullName>
    </submittedName>
</protein>
<dbReference type="InterPro" id="IPR018484">
    <property type="entry name" value="FGGY_N"/>
</dbReference>
<dbReference type="GO" id="GO:0005975">
    <property type="term" value="P:carbohydrate metabolic process"/>
    <property type="evidence" value="ECO:0007669"/>
    <property type="project" value="InterPro"/>
</dbReference>
<dbReference type="RefSeq" id="WP_074717529.1">
    <property type="nucleotide sequence ID" value="NZ_FNWV01000008.1"/>
</dbReference>
<feature type="domain" description="Carbohydrate kinase FGGY N-terminal" evidence="4">
    <location>
        <begin position="13"/>
        <end position="239"/>
    </location>
</feature>
<dbReference type="SUPFAM" id="SSF53067">
    <property type="entry name" value="Actin-like ATPase domain"/>
    <property type="match status" value="2"/>
</dbReference>
<keyword evidence="2" id="KW-0808">Transferase</keyword>
<dbReference type="Pfam" id="PF00370">
    <property type="entry name" value="FGGY_N"/>
    <property type="match status" value="1"/>
</dbReference>
<organism evidence="6 7">
    <name type="scientific">Ruminococcus flavefaciens</name>
    <dbReference type="NCBI Taxonomy" id="1265"/>
    <lineage>
        <taxon>Bacteria</taxon>
        <taxon>Bacillati</taxon>
        <taxon>Bacillota</taxon>
        <taxon>Clostridia</taxon>
        <taxon>Eubacteriales</taxon>
        <taxon>Oscillospiraceae</taxon>
        <taxon>Ruminococcus</taxon>
    </lineage>
</organism>
<gene>
    <name evidence="6" type="ORF">SAMN02910265_02327</name>
</gene>
<dbReference type="InterPro" id="IPR043129">
    <property type="entry name" value="ATPase_NBD"/>
</dbReference>
<dbReference type="InterPro" id="IPR050406">
    <property type="entry name" value="FGGY_Carb_Kinase"/>
</dbReference>
<reference evidence="6 7" key="1">
    <citation type="submission" date="2016-10" db="EMBL/GenBank/DDBJ databases">
        <authorList>
            <person name="de Groot N.N."/>
        </authorList>
    </citation>
    <scope>NUCLEOTIDE SEQUENCE [LARGE SCALE GENOMIC DNA]</scope>
    <source>
        <strain evidence="6 7">YAD2003</strain>
    </source>
</reference>
<dbReference type="EMBL" id="FNWV01000008">
    <property type="protein sequence ID" value="SEH72334.1"/>
    <property type="molecule type" value="Genomic_DNA"/>
</dbReference>
<comment type="similarity">
    <text evidence="1">Belongs to the FGGY kinase family.</text>
</comment>
<dbReference type="PANTHER" id="PTHR43095:SF5">
    <property type="entry name" value="XYLULOSE KINASE"/>
    <property type="match status" value="1"/>
</dbReference>
<dbReference type="CDD" id="cd07809">
    <property type="entry name" value="ASKHA_NBD_FGGY_BaXK-like"/>
    <property type="match status" value="1"/>
</dbReference>
<dbReference type="AlphaFoldDB" id="A0A1H6KKG4"/>
<dbReference type="PANTHER" id="PTHR43095">
    <property type="entry name" value="SUGAR KINASE"/>
    <property type="match status" value="1"/>
</dbReference>
<evidence type="ECO:0000259" key="5">
    <source>
        <dbReference type="Pfam" id="PF02782"/>
    </source>
</evidence>
<evidence type="ECO:0000256" key="3">
    <source>
        <dbReference type="ARBA" id="ARBA00022777"/>
    </source>
</evidence>
<dbReference type="InterPro" id="IPR018485">
    <property type="entry name" value="FGGY_C"/>
</dbReference>
<accession>A0A1H6KKG4</accession>
<dbReference type="Pfam" id="PF02782">
    <property type="entry name" value="FGGY_C"/>
    <property type="match status" value="1"/>
</dbReference>
<evidence type="ECO:0000259" key="4">
    <source>
        <dbReference type="Pfam" id="PF00370"/>
    </source>
</evidence>
<dbReference type="GO" id="GO:0016301">
    <property type="term" value="F:kinase activity"/>
    <property type="evidence" value="ECO:0007669"/>
    <property type="project" value="UniProtKB-KW"/>
</dbReference>
<evidence type="ECO:0000256" key="1">
    <source>
        <dbReference type="ARBA" id="ARBA00009156"/>
    </source>
</evidence>
<evidence type="ECO:0000313" key="6">
    <source>
        <dbReference type="EMBL" id="SEH72334.1"/>
    </source>
</evidence>
<dbReference type="Gene3D" id="3.30.420.40">
    <property type="match status" value="2"/>
</dbReference>
<dbReference type="OrthoDB" id="9760563at2"/>
<keyword evidence="3 6" id="KW-0418">Kinase</keyword>
<name>A0A1H6KKG4_RUMFL</name>